<gene>
    <name evidence="2" type="ORF">AC578_8602</name>
</gene>
<comment type="caution">
    <text evidence="2">The sequence shown here is derived from an EMBL/GenBank/DDBJ whole genome shotgun (WGS) entry which is preliminary data.</text>
</comment>
<evidence type="ECO:0000313" key="3">
    <source>
        <dbReference type="Proteomes" id="UP000070133"/>
    </source>
</evidence>
<dbReference type="AlphaFoldDB" id="A0A139HWI5"/>
<proteinExistence type="predicted"/>
<sequence length="543" mass="59909">MDPTTLITFLFRAPANVRTVELLGSWDAFAIPYRMNHDRLRGFGFWSGCFKFDNIIFDGDQVNWAKPRNGGLKQGGTYWYYYRLDYDVDAYDDRQDRTTHCPLLPGQEVNVMEVPTEVMEPPSRSHSAHGYNDIVGSLTDLASLQTLDPKDKYAMLDPPPRSKVHARCLSDDVLDGRLENNLSIVVEEAASPVSPPQSRGARSVSPASHESIYLHEHVHERRVLSGSSSVYSRPSSASDAASLLSGISEMSLPGHAQHEQEKAFTEDPLPDFPYPCTAGPAPLTSLEDLGAALLDSTPMTVSPVEVCEPILGGNQHQRQSSAYTCGPKSIANVQFYGSRPGTSLDEDPEHYRPRMYSLPNLELRDCSDDSSAGSPTWATAGTSERYSHDLEENPTPGDEIFDLTSPTFTATTLSTCGNNTPFRLSAQTSPDEIESVYVEEERNAFEASSHCPSRRPSRNSSNISGPSFFERTMARLSSPSFISYSLPRSATESDNSLAKTISRPSRQMPSRQELSLPSMFTAEESSMADAIFSELGFLRDNIQ</sequence>
<feature type="region of interest" description="Disordered" evidence="1">
    <location>
        <begin position="444"/>
        <end position="466"/>
    </location>
</feature>
<evidence type="ECO:0000256" key="1">
    <source>
        <dbReference type="SAM" id="MobiDB-lite"/>
    </source>
</evidence>
<feature type="compositionally biased region" description="Polar residues" evidence="1">
    <location>
        <begin position="369"/>
        <end position="384"/>
    </location>
</feature>
<organism evidence="2 3">
    <name type="scientific">Pseudocercospora eumusae</name>
    <dbReference type="NCBI Taxonomy" id="321146"/>
    <lineage>
        <taxon>Eukaryota</taxon>
        <taxon>Fungi</taxon>
        <taxon>Dikarya</taxon>
        <taxon>Ascomycota</taxon>
        <taxon>Pezizomycotina</taxon>
        <taxon>Dothideomycetes</taxon>
        <taxon>Dothideomycetidae</taxon>
        <taxon>Mycosphaerellales</taxon>
        <taxon>Mycosphaerellaceae</taxon>
        <taxon>Pseudocercospora</taxon>
    </lineage>
</organism>
<protein>
    <submittedName>
        <fullName evidence="2">Uncharacterized protein</fullName>
    </submittedName>
</protein>
<feature type="region of interest" description="Disordered" evidence="1">
    <location>
        <begin position="493"/>
        <end position="512"/>
    </location>
</feature>
<dbReference type="OrthoDB" id="5422351at2759"/>
<keyword evidence="3" id="KW-1185">Reference proteome</keyword>
<evidence type="ECO:0000313" key="2">
    <source>
        <dbReference type="EMBL" id="KXT06722.1"/>
    </source>
</evidence>
<reference evidence="2 3" key="1">
    <citation type="submission" date="2015-07" db="EMBL/GenBank/DDBJ databases">
        <title>Comparative genomics of the Sigatoka disease complex on banana suggests a link between parallel evolutionary changes in Pseudocercospora fijiensis and Pseudocercospora eumusae and increased virulence on the banana host.</title>
        <authorList>
            <person name="Chang T.-C."/>
            <person name="Salvucci A."/>
            <person name="Crous P.W."/>
            <person name="Stergiopoulos I."/>
        </authorList>
    </citation>
    <scope>NUCLEOTIDE SEQUENCE [LARGE SCALE GENOMIC DNA]</scope>
    <source>
        <strain evidence="2 3">CBS 114824</strain>
    </source>
</reference>
<dbReference type="PANTHER" id="PTHR40625">
    <property type="entry name" value="GTP-BINDING PROTEIN ESDC-RELATED"/>
    <property type="match status" value="1"/>
</dbReference>
<accession>A0A139HWI5</accession>
<feature type="region of interest" description="Disordered" evidence="1">
    <location>
        <begin position="367"/>
        <end position="393"/>
    </location>
</feature>
<dbReference type="PANTHER" id="PTHR40625:SF1">
    <property type="entry name" value="AMP-ACTIVATED PROTEIN KINASE GLYCOGEN-BINDING DOMAIN-CONTAINING PROTEIN"/>
    <property type="match status" value="1"/>
</dbReference>
<dbReference type="STRING" id="321146.A0A139HWI5"/>
<feature type="region of interest" description="Disordered" evidence="1">
    <location>
        <begin position="189"/>
        <end position="208"/>
    </location>
</feature>
<dbReference type="EMBL" id="LFZN01000005">
    <property type="protein sequence ID" value="KXT06722.1"/>
    <property type="molecule type" value="Genomic_DNA"/>
</dbReference>
<dbReference type="Proteomes" id="UP000070133">
    <property type="component" value="Unassembled WGS sequence"/>
</dbReference>
<name>A0A139HWI5_9PEZI</name>